<proteinExistence type="predicted"/>
<keyword evidence="2" id="KW-0472">Membrane</keyword>
<organism evidence="3 4">
    <name type="scientific">Lactobacillus bombicola</name>
    <dbReference type="NCBI Taxonomy" id="1505723"/>
    <lineage>
        <taxon>Bacteria</taxon>
        <taxon>Bacillati</taxon>
        <taxon>Bacillota</taxon>
        <taxon>Bacilli</taxon>
        <taxon>Lactobacillales</taxon>
        <taxon>Lactobacillaceae</taxon>
        <taxon>Lactobacillus</taxon>
    </lineage>
</organism>
<reference evidence="4" key="1">
    <citation type="submission" date="2016-10" db="EMBL/GenBank/DDBJ databases">
        <authorList>
            <person name="Varghese N."/>
            <person name="Submissions S."/>
        </authorList>
    </citation>
    <scope>NUCLEOTIDE SEQUENCE [LARGE SCALE GENOMIC DNA]</scope>
    <source>
        <strain evidence="4">R-53102</strain>
    </source>
</reference>
<sequence length="105" mass="12291">MTEKRSDYQKKIKNQKSNIIFDSVKSAFNNDEEVVDVNPDFMRSTQSNSKRVNNSHQKREQRQSNNAQEYLKKEDKALKLKNKLNLAIFIVLVLIVLVLLALFHL</sequence>
<feature type="compositionally biased region" description="Polar residues" evidence="1">
    <location>
        <begin position="43"/>
        <end position="55"/>
    </location>
</feature>
<evidence type="ECO:0000313" key="4">
    <source>
        <dbReference type="Proteomes" id="UP000199599"/>
    </source>
</evidence>
<gene>
    <name evidence="3" type="ORF">SAMN04487792_0036</name>
</gene>
<evidence type="ECO:0000256" key="2">
    <source>
        <dbReference type="SAM" id="Phobius"/>
    </source>
</evidence>
<keyword evidence="2" id="KW-0812">Transmembrane</keyword>
<protein>
    <submittedName>
        <fullName evidence="3">Uncharacterized protein</fullName>
    </submittedName>
</protein>
<feature type="transmembrane region" description="Helical" evidence="2">
    <location>
        <begin position="84"/>
        <end position="103"/>
    </location>
</feature>
<dbReference type="EMBL" id="FOMN01000001">
    <property type="protein sequence ID" value="SFD27660.1"/>
    <property type="molecule type" value="Genomic_DNA"/>
</dbReference>
<keyword evidence="2" id="KW-1133">Transmembrane helix</keyword>
<dbReference type="RefSeq" id="WP_090091781.1">
    <property type="nucleotide sequence ID" value="NZ_CBCRVU010000001.1"/>
</dbReference>
<feature type="region of interest" description="Disordered" evidence="1">
    <location>
        <begin position="39"/>
        <end position="68"/>
    </location>
</feature>
<dbReference type="AlphaFoldDB" id="A0A1I1RB87"/>
<evidence type="ECO:0000256" key="1">
    <source>
        <dbReference type="SAM" id="MobiDB-lite"/>
    </source>
</evidence>
<name>A0A1I1RB87_9LACO</name>
<dbReference type="STRING" id="1505723.SAMN04487792_0036"/>
<evidence type="ECO:0000313" key="3">
    <source>
        <dbReference type="EMBL" id="SFD27660.1"/>
    </source>
</evidence>
<accession>A0A1I1RB87</accession>
<dbReference type="Proteomes" id="UP000199599">
    <property type="component" value="Unassembled WGS sequence"/>
</dbReference>